<dbReference type="EC" id="3.2.1.52" evidence="3"/>
<dbReference type="EMBL" id="BMHZ01000002">
    <property type="protein sequence ID" value="GGH00938.1"/>
    <property type="molecule type" value="Genomic_DNA"/>
</dbReference>
<dbReference type="Proteomes" id="UP000642938">
    <property type="component" value="Unassembled WGS sequence"/>
</dbReference>
<dbReference type="GO" id="GO:0004563">
    <property type="term" value="F:beta-N-acetylhexosaminidase activity"/>
    <property type="evidence" value="ECO:0007669"/>
    <property type="project" value="UniProtKB-EC"/>
</dbReference>
<evidence type="ECO:0000256" key="7">
    <source>
        <dbReference type="SAM" id="SignalP"/>
    </source>
</evidence>
<feature type="domain" description="PA14" evidence="8">
    <location>
        <begin position="609"/>
        <end position="745"/>
    </location>
</feature>
<dbReference type="PROSITE" id="PS51820">
    <property type="entry name" value="PA14"/>
    <property type="match status" value="1"/>
</dbReference>
<dbReference type="Gene3D" id="3.30.379.10">
    <property type="entry name" value="Chitobiase/beta-hexosaminidase domain 2-like"/>
    <property type="match status" value="1"/>
</dbReference>
<dbReference type="Gene3D" id="3.20.20.80">
    <property type="entry name" value="Glycosidases"/>
    <property type="match status" value="1"/>
</dbReference>
<dbReference type="SUPFAM" id="SSF55545">
    <property type="entry name" value="beta-N-acetylhexosaminidase-like domain"/>
    <property type="match status" value="1"/>
</dbReference>
<evidence type="ECO:0000256" key="1">
    <source>
        <dbReference type="ARBA" id="ARBA00001231"/>
    </source>
</evidence>
<evidence type="ECO:0000259" key="8">
    <source>
        <dbReference type="PROSITE" id="PS51820"/>
    </source>
</evidence>
<sequence>MSIKKISALFGFALLLTAKFNFAQELGILPQPESVKVLQGKFVFSGNTAIVDKESIFSIAAQEIKLLKKNRTGGLSNQLVFTRDASLKPEAYRLKILPEQITITASNKLGAFWAVQTLKQLAGTNAFKTKNTWVLPALEINDQPKFSWRGVHLDVSRHFFDIDYLHRFIDRLAFYKFNKFHWHLTDDQGWRIEIKKYPELTAKGAWRKLNNQDSACLKLATTNPDYRIPEKHFKMIDGEKMYGGFYTQEQVKELVSYAAGKGIEIIPEIDMPGHMQAATRLFPWLTSTGSVQKEKNFTDPVCPCKETTFEFAEHIFKEVAQLFPSKYIHLGADEVEKSSWKNIPECEALMKHENLKNIDEIQSYFVKRMEKYFHSLGKELIGWDEILDGGISPTATLMYWRTWVPTAPKHAAEKGNPIIMTPGEYCYFDAQQDSHSLQKVYSFNPVGFGLNESEQQYVLGGQANIWTEYIPSEQRLEYMLFPRMLAMSEVLWGHQQDFKTFSRKMDRQFTVLDAMRINYRFTDLKGFAENNVFLKSAYLNIEAPKNAVVHYTTDGSTPKISAPKYTKPIYIDKTQTIKAAIFGADGRMGDVFTANYVQTGYVDAVSLKNPKPGLNFSYYPKFYKAVNLISEADKTKTATTAAIEIPVEDKAGSFATRHQGYFYAAEDGIYSFFLRSDDGSVLKIQNKTLVDNDGMHFAIEKSAQIALKKGYHPFELLFLEGGGGYTLQLEYSLGASKRKAVSASDFVIE</sequence>
<evidence type="ECO:0000313" key="10">
    <source>
        <dbReference type="EMBL" id="MBB4106328.1"/>
    </source>
</evidence>
<dbReference type="InterPro" id="IPR029018">
    <property type="entry name" value="Hex-like_dom2"/>
</dbReference>
<keyword evidence="12" id="KW-1185">Reference proteome</keyword>
<dbReference type="InterPro" id="IPR015883">
    <property type="entry name" value="Glyco_hydro_20_cat"/>
</dbReference>
<keyword evidence="7" id="KW-0732">Signal</keyword>
<dbReference type="RefSeq" id="WP_183759604.1">
    <property type="nucleotide sequence ID" value="NZ_BMHZ01000002.1"/>
</dbReference>
<dbReference type="InterPro" id="IPR011658">
    <property type="entry name" value="PA14_dom"/>
</dbReference>
<gene>
    <name evidence="9" type="ORF">GCM10007422_14520</name>
    <name evidence="10" type="ORF">GGQ60_000288</name>
</gene>
<dbReference type="PRINTS" id="PR00738">
    <property type="entry name" value="GLHYDRLASE20"/>
</dbReference>
<keyword evidence="5 10" id="KW-0326">Glycosidase</keyword>
<dbReference type="Pfam" id="PF02838">
    <property type="entry name" value="Glyco_hydro_20b"/>
    <property type="match status" value="1"/>
</dbReference>
<evidence type="ECO:0000313" key="11">
    <source>
        <dbReference type="Proteomes" id="UP000532273"/>
    </source>
</evidence>
<dbReference type="InterPro" id="IPR059177">
    <property type="entry name" value="GH29D-like_dom"/>
</dbReference>
<dbReference type="SMART" id="SM00758">
    <property type="entry name" value="PA14"/>
    <property type="match status" value="1"/>
</dbReference>
<dbReference type="SUPFAM" id="SSF51445">
    <property type="entry name" value="(Trans)glycosidases"/>
    <property type="match status" value="1"/>
</dbReference>
<evidence type="ECO:0000256" key="4">
    <source>
        <dbReference type="ARBA" id="ARBA00022801"/>
    </source>
</evidence>
<dbReference type="InterPro" id="IPR037524">
    <property type="entry name" value="PA14/GLEYA"/>
</dbReference>
<reference evidence="9" key="4">
    <citation type="submission" date="2024-05" db="EMBL/GenBank/DDBJ databases">
        <authorList>
            <person name="Sun Q."/>
            <person name="Zhou Y."/>
        </authorList>
    </citation>
    <scope>NUCLEOTIDE SEQUENCE</scope>
    <source>
        <strain evidence="9">CGMCC 1.15287</strain>
    </source>
</reference>
<dbReference type="GO" id="GO:0016020">
    <property type="term" value="C:membrane"/>
    <property type="evidence" value="ECO:0007669"/>
    <property type="project" value="TreeGrafter"/>
</dbReference>
<dbReference type="EMBL" id="JACIEF010000001">
    <property type="protein sequence ID" value="MBB4106328.1"/>
    <property type="molecule type" value="Genomic_DNA"/>
</dbReference>
<dbReference type="CDD" id="cd06563">
    <property type="entry name" value="GH20_chitobiase-like"/>
    <property type="match status" value="1"/>
</dbReference>
<dbReference type="Gene3D" id="3.90.182.10">
    <property type="entry name" value="Toxin - Anthrax Protective Antigen,domain 1"/>
    <property type="match status" value="1"/>
</dbReference>
<evidence type="ECO:0000313" key="9">
    <source>
        <dbReference type="EMBL" id="GGH00938.1"/>
    </source>
</evidence>
<feature type="chain" id="PRO_5030882375" description="beta-N-acetylhexosaminidase" evidence="7">
    <location>
        <begin position="24"/>
        <end position="749"/>
    </location>
</feature>
<dbReference type="PANTHER" id="PTHR22600">
    <property type="entry name" value="BETA-HEXOSAMINIDASE"/>
    <property type="match status" value="1"/>
</dbReference>
<dbReference type="GO" id="GO:0030203">
    <property type="term" value="P:glycosaminoglycan metabolic process"/>
    <property type="evidence" value="ECO:0007669"/>
    <property type="project" value="TreeGrafter"/>
</dbReference>
<feature type="signal peptide" evidence="7">
    <location>
        <begin position="1"/>
        <end position="23"/>
    </location>
</feature>
<dbReference type="InterPro" id="IPR025705">
    <property type="entry name" value="Beta_hexosaminidase_sua/sub"/>
</dbReference>
<keyword evidence="4 10" id="KW-0378">Hydrolase</keyword>
<dbReference type="AlphaFoldDB" id="A0A7W6P414"/>
<organism evidence="10 11">
    <name type="scientific">Pedobacter zeae</name>
    <dbReference type="NCBI Taxonomy" id="1737356"/>
    <lineage>
        <taxon>Bacteria</taxon>
        <taxon>Pseudomonadati</taxon>
        <taxon>Bacteroidota</taxon>
        <taxon>Sphingobacteriia</taxon>
        <taxon>Sphingobacteriales</taxon>
        <taxon>Sphingobacteriaceae</taxon>
        <taxon>Pedobacter</taxon>
    </lineage>
</organism>
<feature type="active site" description="Proton donor" evidence="6">
    <location>
        <position position="334"/>
    </location>
</feature>
<evidence type="ECO:0000256" key="6">
    <source>
        <dbReference type="PIRSR" id="PIRSR625705-1"/>
    </source>
</evidence>
<dbReference type="Pfam" id="PF13290">
    <property type="entry name" value="CHB_HEX_C_1"/>
    <property type="match status" value="1"/>
</dbReference>
<dbReference type="InterPro" id="IPR015882">
    <property type="entry name" value="HEX_bac_N"/>
</dbReference>
<dbReference type="SUPFAM" id="SSF56988">
    <property type="entry name" value="Anthrax protective antigen"/>
    <property type="match status" value="1"/>
</dbReference>
<evidence type="ECO:0000256" key="5">
    <source>
        <dbReference type="ARBA" id="ARBA00023295"/>
    </source>
</evidence>
<evidence type="ECO:0000313" key="12">
    <source>
        <dbReference type="Proteomes" id="UP000642938"/>
    </source>
</evidence>
<reference evidence="9" key="1">
    <citation type="journal article" date="2014" name="Int. J. Syst. Evol. Microbiol.">
        <title>Complete genome of a new Firmicutes species belonging to the dominant human colonic microbiota ('Ruminococcus bicirculans') reveals two chromosomes and a selective capacity to utilize plant glucans.</title>
        <authorList>
            <consortium name="NISC Comparative Sequencing Program"/>
            <person name="Wegmann U."/>
            <person name="Louis P."/>
            <person name="Goesmann A."/>
            <person name="Henrissat B."/>
            <person name="Duncan S.H."/>
            <person name="Flint H.J."/>
        </authorList>
    </citation>
    <scope>NUCLEOTIDE SEQUENCE</scope>
    <source>
        <strain evidence="9">CGMCC 1.15287</strain>
    </source>
</reference>
<accession>A0A7W6P414</accession>
<dbReference type="InterPro" id="IPR017853">
    <property type="entry name" value="GH"/>
</dbReference>
<evidence type="ECO:0000256" key="2">
    <source>
        <dbReference type="ARBA" id="ARBA00006285"/>
    </source>
</evidence>
<dbReference type="Proteomes" id="UP000532273">
    <property type="component" value="Unassembled WGS sequence"/>
</dbReference>
<dbReference type="PANTHER" id="PTHR22600:SF57">
    <property type="entry name" value="BETA-N-ACETYLHEXOSAMINIDASE"/>
    <property type="match status" value="1"/>
</dbReference>
<name>A0A7W6P414_9SPHI</name>
<proteinExistence type="inferred from homology"/>
<reference evidence="12" key="2">
    <citation type="journal article" date="2019" name="Int. J. Syst. Evol. Microbiol.">
        <title>The Global Catalogue of Microorganisms (GCM) 10K type strain sequencing project: providing services to taxonomists for standard genome sequencing and annotation.</title>
        <authorList>
            <consortium name="The Broad Institute Genomics Platform"/>
            <consortium name="The Broad Institute Genome Sequencing Center for Infectious Disease"/>
            <person name="Wu L."/>
            <person name="Ma J."/>
        </authorList>
    </citation>
    <scope>NUCLEOTIDE SEQUENCE [LARGE SCALE GENOMIC DNA]</scope>
    <source>
        <strain evidence="12">CGMCC 1.15287</strain>
    </source>
</reference>
<dbReference type="Pfam" id="PF07691">
    <property type="entry name" value="PA14"/>
    <property type="match status" value="1"/>
</dbReference>
<dbReference type="GO" id="GO:0005975">
    <property type="term" value="P:carbohydrate metabolic process"/>
    <property type="evidence" value="ECO:0007669"/>
    <property type="project" value="InterPro"/>
</dbReference>
<comment type="caution">
    <text evidence="10">The sequence shown here is derived from an EMBL/GenBank/DDBJ whole genome shotgun (WGS) entry which is preliminary data.</text>
</comment>
<comment type="similarity">
    <text evidence="2">Belongs to the glycosyl hydrolase 20 family.</text>
</comment>
<reference evidence="10 11" key="3">
    <citation type="submission" date="2020-08" db="EMBL/GenBank/DDBJ databases">
        <title>Genomic Encyclopedia of Type Strains, Phase IV (KMG-IV): sequencing the most valuable type-strain genomes for metagenomic binning, comparative biology and taxonomic classification.</title>
        <authorList>
            <person name="Goeker M."/>
        </authorList>
    </citation>
    <scope>NUCLEOTIDE SEQUENCE [LARGE SCALE GENOMIC DNA]</scope>
    <source>
        <strain evidence="10 11">DSM 100774</strain>
    </source>
</reference>
<dbReference type="Pfam" id="PF00728">
    <property type="entry name" value="Glyco_hydro_20"/>
    <property type="match status" value="1"/>
</dbReference>
<evidence type="ECO:0000256" key="3">
    <source>
        <dbReference type="ARBA" id="ARBA00012663"/>
    </source>
</evidence>
<comment type="catalytic activity">
    <reaction evidence="1">
        <text>Hydrolysis of terminal non-reducing N-acetyl-D-hexosamine residues in N-acetyl-beta-D-hexosaminides.</text>
        <dbReference type="EC" id="3.2.1.52"/>
    </reaction>
</comment>
<protein>
    <recommendedName>
        <fullName evidence="3">beta-N-acetylhexosaminidase</fullName>
        <ecNumber evidence="3">3.2.1.52</ecNumber>
    </recommendedName>
</protein>